<sequence>MPAGYDLLQHSNPRKSDMTWWSRHDPVKLPQGRTDHWSKMKIKCTTFDISAKNTPSLRDPYQTLVQKRCNDPNKYTGLMRPKSAPPMLLRYNQDGTVKPLTDRPFHQHIVTGLNGQLPGSYAMKVKPRPSTGIRRTSFNTRAKEGFKYWPMERPKPTKFGRYGIGSRCTVLGLGNASRT</sequence>
<protein>
    <submittedName>
        <fullName evidence="2">Uncharacterized protein LOC100378784</fullName>
    </submittedName>
</protein>
<evidence type="ECO:0000313" key="1">
    <source>
        <dbReference type="Proteomes" id="UP000694865"/>
    </source>
</evidence>
<organism evidence="1 2">
    <name type="scientific">Saccoglossus kowalevskii</name>
    <name type="common">Acorn worm</name>
    <dbReference type="NCBI Taxonomy" id="10224"/>
    <lineage>
        <taxon>Eukaryota</taxon>
        <taxon>Metazoa</taxon>
        <taxon>Hemichordata</taxon>
        <taxon>Enteropneusta</taxon>
        <taxon>Harrimaniidae</taxon>
        <taxon>Saccoglossus</taxon>
    </lineage>
</organism>
<dbReference type="GeneID" id="100378784"/>
<dbReference type="Proteomes" id="UP000694865">
    <property type="component" value="Unplaced"/>
</dbReference>
<gene>
    <name evidence="2" type="primary">LOC100378784</name>
</gene>
<name>A0ABM0GYM0_SACKO</name>
<accession>A0ABM0GYM0</accession>
<dbReference type="RefSeq" id="XP_002740285.1">
    <property type="nucleotide sequence ID" value="XM_002740239.2"/>
</dbReference>
<evidence type="ECO:0000313" key="2">
    <source>
        <dbReference type="RefSeq" id="XP_002740285.1"/>
    </source>
</evidence>
<keyword evidence="1" id="KW-1185">Reference proteome</keyword>
<reference evidence="2" key="1">
    <citation type="submission" date="2025-08" db="UniProtKB">
        <authorList>
            <consortium name="RefSeq"/>
        </authorList>
    </citation>
    <scope>IDENTIFICATION</scope>
    <source>
        <tissue evidence="2">Testes</tissue>
    </source>
</reference>
<proteinExistence type="predicted"/>